<protein>
    <recommendedName>
        <fullName evidence="7">Nodulin-like domain-containing protein</fullName>
    </recommendedName>
</protein>
<accession>A0A2N1JG65</accession>
<dbReference type="PANTHER" id="PTHR21576">
    <property type="entry name" value="UNCHARACTERIZED NODULIN-LIKE PROTEIN"/>
    <property type="match status" value="1"/>
</dbReference>
<feature type="domain" description="Nodulin-like" evidence="7">
    <location>
        <begin position="8"/>
        <end position="196"/>
    </location>
</feature>
<comment type="subcellular location">
    <subcellularLocation>
        <location evidence="1">Membrane</location>
        <topology evidence="1">Multi-pass membrane protein</topology>
    </subcellularLocation>
</comment>
<dbReference type="SUPFAM" id="SSF103473">
    <property type="entry name" value="MFS general substrate transporter"/>
    <property type="match status" value="1"/>
</dbReference>
<sequence length="465" mass="50300">MTRGRRIVSLAGSILISLSAGSTYVFSSYAPQLQSQLNLSSTQLNVLGLAGNLGMYVSGPIWGRRIDHVGPHGVILCGAAMVLLGYGMLAVAYRGAWVNCPIWVLALFMLMTGVGNSAGNNSAINVQAKSWGGSRRGSAMALVLSMFGLSALVYSTLSQAVFKENTAAYLLALSLGSFFSFLLGAFMVKIIPPGEDEDVETPSSDHLVNHQSQESEPLLGPSHRPCVRSRSSSEVSARVYAWLDEVDELGGSLYDPDANDLSDRQSAHKGDITGWDLFRDTDFLLLFTVLAIVSGAGLLMINNVGSMTQALWEYNKQRPGTGDTNTSNSKYGKHELLRVQALQVSLISAGNAIGVISDYFVRVTKEPSIRTYFLIPVTFLAFASQLFAAWPGLVLNIYQLLYVSSLTGLMYGTLFGLCPVLIFEWFGVRSFSQNWGLASLGPVIGGNIYNLLFGRVYDSNGFARE</sequence>
<evidence type="ECO:0000256" key="4">
    <source>
        <dbReference type="ARBA" id="ARBA00023136"/>
    </source>
</evidence>
<feature type="transmembrane region" description="Helical" evidence="6">
    <location>
        <begin position="168"/>
        <end position="188"/>
    </location>
</feature>
<organism evidence="8 9">
    <name type="scientific">Malassezia vespertilionis</name>
    <dbReference type="NCBI Taxonomy" id="2020962"/>
    <lineage>
        <taxon>Eukaryota</taxon>
        <taxon>Fungi</taxon>
        <taxon>Dikarya</taxon>
        <taxon>Basidiomycota</taxon>
        <taxon>Ustilaginomycotina</taxon>
        <taxon>Malasseziomycetes</taxon>
        <taxon>Malasseziales</taxon>
        <taxon>Malasseziaceae</taxon>
        <taxon>Malassezia</taxon>
    </lineage>
</organism>
<feature type="transmembrane region" description="Helical" evidence="6">
    <location>
        <begin position="341"/>
        <end position="361"/>
    </location>
</feature>
<dbReference type="Gene3D" id="1.20.1250.20">
    <property type="entry name" value="MFS general substrate transporter like domains"/>
    <property type="match status" value="1"/>
</dbReference>
<evidence type="ECO:0000256" key="6">
    <source>
        <dbReference type="SAM" id="Phobius"/>
    </source>
</evidence>
<keyword evidence="4 6" id="KW-0472">Membrane</keyword>
<feature type="region of interest" description="Disordered" evidence="5">
    <location>
        <begin position="198"/>
        <end position="225"/>
    </location>
</feature>
<dbReference type="Pfam" id="PF06813">
    <property type="entry name" value="Nodulin-like"/>
    <property type="match status" value="1"/>
</dbReference>
<evidence type="ECO:0000259" key="7">
    <source>
        <dbReference type="Pfam" id="PF06813"/>
    </source>
</evidence>
<keyword evidence="9" id="KW-1185">Reference proteome</keyword>
<evidence type="ECO:0000256" key="2">
    <source>
        <dbReference type="ARBA" id="ARBA00022692"/>
    </source>
</evidence>
<evidence type="ECO:0000256" key="1">
    <source>
        <dbReference type="ARBA" id="ARBA00004141"/>
    </source>
</evidence>
<feature type="transmembrane region" description="Helical" evidence="6">
    <location>
        <begin position="74"/>
        <end position="96"/>
    </location>
</feature>
<gene>
    <name evidence="8" type="ORF">MVES_000104</name>
</gene>
<dbReference type="STRING" id="2020962.A0A2N1JG65"/>
<evidence type="ECO:0000256" key="5">
    <source>
        <dbReference type="SAM" id="MobiDB-lite"/>
    </source>
</evidence>
<dbReference type="InterPro" id="IPR036259">
    <property type="entry name" value="MFS_trans_sf"/>
</dbReference>
<feature type="compositionally biased region" description="Polar residues" evidence="5">
    <location>
        <begin position="201"/>
        <end position="215"/>
    </location>
</feature>
<dbReference type="Proteomes" id="UP000232875">
    <property type="component" value="Unassembled WGS sequence"/>
</dbReference>
<dbReference type="EMBL" id="KZ454987">
    <property type="protein sequence ID" value="PKI85540.1"/>
    <property type="molecule type" value="Genomic_DNA"/>
</dbReference>
<feature type="transmembrane region" description="Helical" evidence="6">
    <location>
        <begin position="435"/>
        <end position="457"/>
    </location>
</feature>
<keyword evidence="3 6" id="KW-1133">Transmembrane helix</keyword>
<feature type="transmembrane region" description="Helical" evidence="6">
    <location>
        <begin position="139"/>
        <end position="162"/>
    </location>
</feature>
<feature type="transmembrane region" description="Helical" evidence="6">
    <location>
        <begin position="283"/>
        <end position="301"/>
    </location>
</feature>
<evidence type="ECO:0000256" key="3">
    <source>
        <dbReference type="ARBA" id="ARBA00022989"/>
    </source>
</evidence>
<dbReference type="GO" id="GO:0000329">
    <property type="term" value="C:fungal-type vacuole membrane"/>
    <property type="evidence" value="ECO:0007669"/>
    <property type="project" value="TreeGrafter"/>
</dbReference>
<dbReference type="PANTHER" id="PTHR21576:SF160">
    <property type="entry name" value="NODULIN-LIKE DOMAIN-CONTAINING PROTEIN"/>
    <property type="match status" value="1"/>
</dbReference>
<evidence type="ECO:0000313" key="8">
    <source>
        <dbReference type="EMBL" id="PKI85540.1"/>
    </source>
</evidence>
<feature type="transmembrane region" description="Helical" evidence="6">
    <location>
        <begin position="43"/>
        <end position="62"/>
    </location>
</feature>
<feature type="transmembrane region" description="Helical" evidence="6">
    <location>
        <begin position="373"/>
        <end position="394"/>
    </location>
</feature>
<keyword evidence="2 6" id="KW-0812">Transmembrane</keyword>
<evidence type="ECO:0000313" key="9">
    <source>
        <dbReference type="Proteomes" id="UP000232875"/>
    </source>
</evidence>
<feature type="transmembrane region" description="Helical" evidence="6">
    <location>
        <begin position="400"/>
        <end position="423"/>
    </location>
</feature>
<dbReference type="AlphaFoldDB" id="A0A2N1JG65"/>
<reference evidence="8 9" key="1">
    <citation type="submission" date="2017-10" db="EMBL/GenBank/DDBJ databases">
        <title>A novel species of cold-tolerant Malassezia isolated from bats.</title>
        <authorList>
            <person name="Lorch J.M."/>
            <person name="Palmer J.M."/>
            <person name="Vanderwolf K.J."/>
            <person name="Schmidt K.Z."/>
            <person name="Verant M.L."/>
            <person name="Weller T.J."/>
            <person name="Blehert D.S."/>
        </authorList>
    </citation>
    <scope>NUCLEOTIDE SEQUENCE [LARGE SCALE GENOMIC DNA]</scope>
    <source>
        <strain evidence="8 9">NWHC:44797-103</strain>
    </source>
</reference>
<dbReference type="OrthoDB" id="410267at2759"/>
<proteinExistence type="predicted"/>
<name>A0A2N1JG65_9BASI</name>
<feature type="transmembrane region" description="Helical" evidence="6">
    <location>
        <begin position="102"/>
        <end position="119"/>
    </location>
</feature>
<dbReference type="InterPro" id="IPR010658">
    <property type="entry name" value="Nodulin-like"/>
</dbReference>